<accession>A0A940MN49</accession>
<feature type="domain" description="DUF6314" evidence="1">
    <location>
        <begin position="11"/>
        <end position="129"/>
    </location>
</feature>
<evidence type="ECO:0000313" key="2">
    <source>
        <dbReference type="EMBL" id="MBP0481062.1"/>
    </source>
</evidence>
<dbReference type="Proteomes" id="UP000675940">
    <property type="component" value="Unassembled WGS sequence"/>
</dbReference>
<gene>
    <name evidence="2" type="ORF">J5474_00955</name>
</gene>
<dbReference type="InterPro" id="IPR045632">
    <property type="entry name" value="DUF6314"/>
</dbReference>
<evidence type="ECO:0000313" key="3">
    <source>
        <dbReference type="Proteomes" id="UP000675940"/>
    </source>
</evidence>
<sequence length="133" mass="15626">MRRMERVLEDFIGHWRLSREIVHGDGTRARFGGVAEWSADGAYVERGTLDMGTARFAAERRYRWTEDLEVYFDDGRFFHTVPCTGGQTSHWCDPDQYDVTYDFSAWPEWAARWQVRGPRKDYVMTSTYRPDAG</sequence>
<comment type="caution">
    <text evidence="2">The sequence shown here is derived from an EMBL/GenBank/DDBJ whole genome shotgun (WGS) entry which is preliminary data.</text>
</comment>
<dbReference type="Pfam" id="PF19834">
    <property type="entry name" value="DUF6314"/>
    <property type="match status" value="1"/>
</dbReference>
<protein>
    <submittedName>
        <fullName evidence="2">Trigger factor</fullName>
    </submittedName>
</protein>
<organism evidence="2 3">
    <name type="scientific">Sagittula salina</name>
    <dbReference type="NCBI Taxonomy" id="2820268"/>
    <lineage>
        <taxon>Bacteria</taxon>
        <taxon>Pseudomonadati</taxon>
        <taxon>Pseudomonadota</taxon>
        <taxon>Alphaproteobacteria</taxon>
        <taxon>Rhodobacterales</taxon>
        <taxon>Roseobacteraceae</taxon>
        <taxon>Sagittula</taxon>
    </lineage>
</organism>
<evidence type="ECO:0000259" key="1">
    <source>
        <dbReference type="Pfam" id="PF19834"/>
    </source>
</evidence>
<dbReference type="AlphaFoldDB" id="A0A940MN49"/>
<name>A0A940MN49_9RHOB</name>
<dbReference type="EMBL" id="JAGISH010000001">
    <property type="protein sequence ID" value="MBP0481062.1"/>
    <property type="molecule type" value="Genomic_DNA"/>
</dbReference>
<keyword evidence="3" id="KW-1185">Reference proteome</keyword>
<proteinExistence type="predicted"/>
<reference evidence="2" key="1">
    <citation type="submission" date="2021-03" db="EMBL/GenBank/DDBJ databases">
        <title>Sagittula salina sp. nov. strain M10.9X isolated from the marine waste.</title>
        <authorList>
            <person name="Satari L."/>
            <person name="Molina-Menor E."/>
            <person name="Vidal-Verdu A."/>
            <person name="Pascual J."/>
            <person name="Pereto J."/>
            <person name="Porcar M."/>
        </authorList>
    </citation>
    <scope>NUCLEOTIDE SEQUENCE</scope>
    <source>
        <strain evidence="2">M10.9X</strain>
    </source>
</reference>